<organism evidence="6 7">
    <name type="scientific">Sparus aurata</name>
    <name type="common">Gilthead sea bream</name>
    <dbReference type="NCBI Taxonomy" id="8175"/>
    <lineage>
        <taxon>Eukaryota</taxon>
        <taxon>Metazoa</taxon>
        <taxon>Chordata</taxon>
        <taxon>Craniata</taxon>
        <taxon>Vertebrata</taxon>
        <taxon>Euteleostomi</taxon>
        <taxon>Actinopterygii</taxon>
        <taxon>Neopterygii</taxon>
        <taxon>Teleostei</taxon>
        <taxon>Neoteleostei</taxon>
        <taxon>Acanthomorphata</taxon>
        <taxon>Eupercaria</taxon>
        <taxon>Spariformes</taxon>
        <taxon>Sparidae</taxon>
        <taxon>Sparus</taxon>
    </lineage>
</organism>
<evidence type="ECO:0000256" key="2">
    <source>
        <dbReference type="ARBA" id="ARBA00005298"/>
    </source>
</evidence>
<dbReference type="SMART" id="SM01017">
    <property type="entry name" value="Arrestin_C"/>
    <property type="match status" value="1"/>
</dbReference>
<dbReference type="InterPro" id="IPR011022">
    <property type="entry name" value="Arrestin_C-like"/>
</dbReference>
<dbReference type="GO" id="GO:0007165">
    <property type="term" value="P:signal transduction"/>
    <property type="evidence" value="ECO:0007669"/>
    <property type="project" value="InterPro"/>
</dbReference>
<protein>
    <submittedName>
        <fullName evidence="6">Arrestin beta 2</fullName>
    </submittedName>
</protein>
<reference evidence="6" key="3">
    <citation type="submission" date="2025-09" db="UniProtKB">
        <authorList>
            <consortium name="Ensembl"/>
        </authorList>
    </citation>
    <scope>IDENTIFICATION</scope>
</reference>
<dbReference type="Gene3D" id="2.60.40.640">
    <property type="match status" value="1"/>
</dbReference>
<evidence type="ECO:0000259" key="5">
    <source>
        <dbReference type="SMART" id="SM01017"/>
    </source>
</evidence>
<evidence type="ECO:0000256" key="3">
    <source>
        <dbReference type="ARBA" id="ARBA00022490"/>
    </source>
</evidence>
<dbReference type="InterPro" id="IPR014753">
    <property type="entry name" value="Arrestin_N"/>
</dbReference>
<evidence type="ECO:0000313" key="6">
    <source>
        <dbReference type="Ensembl" id="ENSSAUP00010049396.1"/>
    </source>
</evidence>
<comment type="subcellular location">
    <subcellularLocation>
        <location evidence="1">Cytoplasm</location>
    </subcellularLocation>
</comment>
<keyword evidence="7" id="KW-1185">Reference proteome</keyword>
<sequence length="415" mass="46637">DALSLFHRVFKKSSPNSKLTVYLGKRDFVDHLNYVDPVDGVLLVDPEYLKDRKVFVSLTCAFYYGREDLDVLGLSFRKDLYVSTVQVFPPQQEEKKPLTRLQERLLKKLGQHAYPIHFTIPQNLPCSVTLQPGPEDTGKACGVDYELQAFCAKTVEEKIHQRNSVHLAIRKVQYAPEKQGPQPMVEISRSFLMSDRSLHLEASLDKELYYHGEPISVNVQVTNNSTKTVKRVKISERMDHSLTSSFSLPVLILFFLTFLPPTPNPSDHVSPSSTSCHVYTLTPVLGTNREKRGLALDGKLKHEDTNLASSTIVKEGTNKEMMGIMVSYRVKVKLVVSLAGDVTVELPFVLMHPKPTDQPSSQPQSVAPEPDAPVATNLIEFDTSTPSQVDDFVFEDFARLRLTSTKDDKEGEPFC</sequence>
<dbReference type="Pfam" id="PF00339">
    <property type="entry name" value="Arrestin_N"/>
    <property type="match status" value="1"/>
</dbReference>
<reference evidence="6" key="2">
    <citation type="submission" date="2025-08" db="UniProtKB">
        <authorList>
            <consortium name="Ensembl"/>
        </authorList>
    </citation>
    <scope>IDENTIFICATION</scope>
</reference>
<gene>
    <name evidence="6" type="primary">ARRB2</name>
</gene>
<dbReference type="GO" id="GO:0031701">
    <property type="term" value="F:angiotensin receptor binding"/>
    <property type="evidence" value="ECO:0007669"/>
    <property type="project" value="TreeGrafter"/>
</dbReference>
<dbReference type="GO" id="GO:0005737">
    <property type="term" value="C:cytoplasm"/>
    <property type="evidence" value="ECO:0007669"/>
    <property type="project" value="UniProtKB-SubCell"/>
</dbReference>
<dbReference type="InterPro" id="IPR014756">
    <property type="entry name" value="Ig_E-set"/>
</dbReference>
<dbReference type="InterPro" id="IPR000698">
    <property type="entry name" value="Arrestin"/>
</dbReference>
<dbReference type="Gene3D" id="2.60.40.840">
    <property type="match status" value="1"/>
</dbReference>
<evidence type="ECO:0000256" key="4">
    <source>
        <dbReference type="SAM" id="MobiDB-lite"/>
    </source>
</evidence>
<dbReference type="PANTHER" id="PTHR11792:SF20">
    <property type="entry name" value="BETA-ARRESTIN-2"/>
    <property type="match status" value="1"/>
</dbReference>
<evidence type="ECO:0000313" key="7">
    <source>
        <dbReference type="Proteomes" id="UP000472265"/>
    </source>
</evidence>
<dbReference type="GO" id="GO:0002031">
    <property type="term" value="P:G protein-coupled receptor internalization"/>
    <property type="evidence" value="ECO:0007669"/>
    <property type="project" value="TreeGrafter"/>
</dbReference>
<reference evidence="6" key="1">
    <citation type="submission" date="2021-04" db="EMBL/GenBank/DDBJ databases">
        <authorList>
            <consortium name="Wellcome Sanger Institute Data Sharing"/>
        </authorList>
    </citation>
    <scope>NUCLEOTIDE SEQUENCE [LARGE SCALE GENOMIC DNA]</scope>
</reference>
<comment type="similarity">
    <text evidence="2">Belongs to the arrestin family.</text>
</comment>
<dbReference type="GO" id="GO:0070374">
    <property type="term" value="P:positive regulation of ERK1 and ERK2 cascade"/>
    <property type="evidence" value="ECO:0007669"/>
    <property type="project" value="TreeGrafter"/>
</dbReference>
<dbReference type="FunFam" id="2.60.40.640:FF:000036">
    <property type="entry name" value="beta-arrestin-2 isoform X2"/>
    <property type="match status" value="1"/>
</dbReference>
<dbReference type="Proteomes" id="UP000472265">
    <property type="component" value="Chromosome 10"/>
</dbReference>
<keyword evidence="3" id="KW-0963">Cytoplasm</keyword>
<dbReference type="AlphaFoldDB" id="A0A671XGQ2"/>
<proteinExistence type="inferred from homology"/>
<dbReference type="InterPro" id="IPR014752">
    <property type="entry name" value="Arrestin-like_C"/>
</dbReference>
<evidence type="ECO:0000256" key="1">
    <source>
        <dbReference type="ARBA" id="ARBA00004496"/>
    </source>
</evidence>
<feature type="domain" description="Arrestin C-terminal-like" evidence="5">
    <location>
        <begin position="194"/>
        <end position="355"/>
    </location>
</feature>
<dbReference type="InterPro" id="IPR011021">
    <property type="entry name" value="Arrestin-like_N"/>
</dbReference>
<dbReference type="SUPFAM" id="SSF81296">
    <property type="entry name" value="E set domains"/>
    <property type="match status" value="2"/>
</dbReference>
<dbReference type="PRINTS" id="PR00309">
    <property type="entry name" value="ARRESTIN"/>
</dbReference>
<feature type="region of interest" description="Disordered" evidence="4">
    <location>
        <begin position="354"/>
        <end position="375"/>
    </location>
</feature>
<name>A0A671XGQ2_SPAAU</name>
<dbReference type="FunFam" id="2.60.40.840:FF:000001">
    <property type="entry name" value="beta-arrestin-1 isoform X1"/>
    <property type="match status" value="1"/>
</dbReference>
<dbReference type="GO" id="GO:0007399">
    <property type="term" value="P:nervous system development"/>
    <property type="evidence" value="ECO:0007669"/>
    <property type="project" value="UniProtKB-ARBA"/>
</dbReference>
<accession>A0A671XGQ2</accession>
<dbReference type="Pfam" id="PF02752">
    <property type="entry name" value="Arrestin_C"/>
    <property type="match status" value="1"/>
</dbReference>
<dbReference type="PANTHER" id="PTHR11792">
    <property type="entry name" value="ARRESTIN"/>
    <property type="match status" value="1"/>
</dbReference>
<dbReference type="Ensembl" id="ENSSAUT00010051969.1">
    <property type="protein sequence ID" value="ENSSAUP00010049396.1"/>
    <property type="gene ID" value="ENSSAUG00010019726.1"/>
</dbReference>
<dbReference type="GeneTree" id="ENSGT00950000182887"/>